<reference evidence="2 3" key="1">
    <citation type="journal article" date="2014" name="Nature">
        <title>An environmental bacterial taxon with a large and distinct metabolic repertoire.</title>
        <authorList>
            <person name="Wilson M.C."/>
            <person name="Mori T."/>
            <person name="Ruckert C."/>
            <person name="Uria A.R."/>
            <person name="Helf M.J."/>
            <person name="Takada K."/>
            <person name="Gernert C."/>
            <person name="Steffens U.A."/>
            <person name="Heycke N."/>
            <person name="Schmitt S."/>
            <person name="Rinke C."/>
            <person name="Helfrich E.J."/>
            <person name="Brachmann A.O."/>
            <person name="Gurgui C."/>
            <person name="Wakimoto T."/>
            <person name="Kracht M."/>
            <person name="Crusemann M."/>
            <person name="Hentschel U."/>
            <person name="Abe I."/>
            <person name="Matsunaga S."/>
            <person name="Kalinowski J."/>
            <person name="Takeyama H."/>
            <person name="Piel J."/>
        </authorList>
    </citation>
    <scope>NUCLEOTIDE SEQUENCE [LARGE SCALE GENOMIC DNA]</scope>
    <source>
        <strain evidence="3">TSY2</strain>
    </source>
</reference>
<proteinExistence type="predicted"/>
<accession>W4LBN2</accession>
<evidence type="ECO:0000313" key="3">
    <source>
        <dbReference type="Proteomes" id="UP000019140"/>
    </source>
</evidence>
<organism evidence="2 3">
    <name type="scientific">Candidatus Entotheonella gemina</name>
    <dbReference type="NCBI Taxonomy" id="1429439"/>
    <lineage>
        <taxon>Bacteria</taxon>
        <taxon>Pseudomonadati</taxon>
        <taxon>Nitrospinota/Tectimicrobiota group</taxon>
        <taxon>Candidatus Tectimicrobiota</taxon>
        <taxon>Candidatus Entotheonellia</taxon>
        <taxon>Candidatus Entotheonellales</taxon>
        <taxon>Candidatus Entotheonellaceae</taxon>
        <taxon>Candidatus Entotheonella</taxon>
    </lineage>
</organism>
<keyword evidence="3" id="KW-1185">Reference proteome</keyword>
<evidence type="ECO:0000313" key="2">
    <source>
        <dbReference type="EMBL" id="ETW95387.1"/>
    </source>
</evidence>
<dbReference type="AlphaFoldDB" id="W4LBN2"/>
<comment type="caution">
    <text evidence="2">The sequence shown here is derived from an EMBL/GenBank/DDBJ whole genome shotgun (WGS) entry which is preliminary data.</text>
</comment>
<dbReference type="HOGENOM" id="CLU_1159438_0_0_7"/>
<feature type="domain" description="ABC1 atypical kinase-like" evidence="1">
    <location>
        <begin position="12"/>
        <end position="93"/>
    </location>
</feature>
<dbReference type="InterPro" id="IPR011009">
    <property type="entry name" value="Kinase-like_dom_sf"/>
</dbReference>
<dbReference type="Pfam" id="PF03109">
    <property type="entry name" value="ABC1"/>
    <property type="match status" value="1"/>
</dbReference>
<gene>
    <name evidence="2" type="ORF">ETSY2_48215</name>
</gene>
<dbReference type="InterPro" id="IPR004147">
    <property type="entry name" value="ABC1_dom"/>
</dbReference>
<dbReference type="Proteomes" id="UP000019140">
    <property type="component" value="Unassembled WGS sequence"/>
</dbReference>
<sequence length="239" mass="26864">MKVTDGFAGNAEKRRLAANRLVELLVAIPLFTSQHHTVFHADPHAGNLYLDENTGEMIIFDWALTETLSFEQRRQLFLLMLAVLLRDEQNIYNAIAGLSKDDLTTDHGKAQIVRRHVAEFIRQLSPFMLAGLSEFSSLLNDLLFAGIQLATPILMFRKALFTLEGVLGDIEPDLQMELVVAQFILKQRMMSIFGNDDPNSKAVDFALPLSLLDFITLNLSLQTFILRVGMQTVRCGQIS</sequence>
<name>W4LBN2_9BACT</name>
<evidence type="ECO:0000259" key="1">
    <source>
        <dbReference type="Pfam" id="PF03109"/>
    </source>
</evidence>
<dbReference type="EMBL" id="AZHX01002322">
    <property type="protein sequence ID" value="ETW95387.1"/>
    <property type="molecule type" value="Genomic_DNA"/>
</dbReference>
<dbReference type="SUPFAM" id="SSF56112">
    <property type="entry name" value="Protein kinase-like (PK-like)"/>
    <property type="match status" value="1"/>
</dbReference>
<protein>
    <recommendedName>
        <fullName evidence="1">ABC1 atypical kinase-like domain-containing protein</fullName>
    </recommendedName>
</protein>